<name>A0A191Z0M7_9PSED</name>
<sequence>MSEPKTNIPYSFSKSGVQVMNIDASTNSHSPTPSLPSRPIKAVPDSPNLTLNGLDLHLGALRIGQFDISREELRALGATVDGAPISPDNSNIQSPDQRFLDALSFDPAEVEARIRLVKNADSSIVAGMLFDLASIRTVGAPPVLNNADILPPHSAMYQYDKLLVSAQKIDIHRVQSDLRMPKWLDNLKGQGVGVAGTGLQAYGLYSGLVGITEAIKTGDGTGVAINIGGIATELTSLAIEVKLTKVGQNMLLNGSKVFRQFSGTTVGIHLGRSAGLLASIFTLPFDILSAVQSFNAAASAKGKEAQDHYVMGGVAVTSAGLSLALGLAAAAGYGAAAGPIGIAAAAVLIMGAQIYQAVRLVDNIDDYIELSAGESLLTGFLAFTGNDAPSGVMDRFNSAIAVDRHVKQTGTYNKSLLEGPYKHNFELIVEGNFKVELRPGKPKRRLPTLLQAMNSKSLLFFLFPQYDVANEATIIDDRDVYDIREGVPDVPGVTRGEKGPGKGNLLKLGNGDDIALGERGKPNYFTYGEGTKYLTGGEERDHFQFNAAATTLDKVSIHSISSLDGGSGNDSLIFQGRHPHRDTRHAGYNIDLNAGQIDLRSQKPDVAPVPFAQVTSIENVSTLSGGTSHVTGTETANIIAANGNDTIHAGAGDDSITVAGTISRIDGGTGVDHYKILESVHQVSIIEDGQDNSIIELDWTLECIQSWRIVDCSLIIDSQSGVDGELHPRTIIVQNVYQQVGANRQLQNSKLLATTKDGFQISPVLPTLLTIGGAVYIKAQTIVPGTVPSPAIVNAGKVYEASLNSHHVYISKGELPITLVKDIGSALPPCTVYLDYESTEIQEVTGHYHAVEGTDPKRSPYVYLTDFAITIKLPDKSITFAEIASARGRYDTKQISTIKPVWLSSRNVFIITNDQKSFRLSATAFNDNTYEHKIGINTFKSNDYLVPRSGLYIFNSPGIPVEIPLRPIPQRINIPSGPHTRIYQLLGQASKYETHLTDNARLHLSTPDALTKKSDASTWTLYTSQMETPVTYDDILLKGNILHVGNVIVELPPDNDTTVPMDSIGVATTRGTIYEVNRIFDQMVLFLIDASYYFDLNAILEVIRKHKDSGELAHEIKFENLRHMQIAGNVYYNSTNDFWGIETNRAYRFKPEDLVIEKF</sequence>
<dbReference type="STRING" id="1853130.PMA3_26610"/>
<dbReference type="EMBL" id="CP014870">
    <property type="protein sequence ID" value="ANJ58533.1"/>
    <property type="molecule type" value="Genomic_DNA"/>
</dbReference>
<reference evidence="1 2" key="1">
    <citation type="journal article" date="2018" name="Syst. Appl. Microbiol.">
        <title>Pseudomonas silesiensis sp. nov. strain A3T isolated from a biological pesticide sewage treatment plant and analysis of the complete genome sequence.</title>
        <authorList>
            <person name="Kaminski M.A."/>
            <person name="Furmanczyk E.M."/>
            <person name="Sobczak A."/>
            <person name="Dziembowski A."/>
            <person name="Lipinski L."/>
        </authorList>
    </citation>
    <scope>NUCLEOTIDE SEQUENCE [LARGE SCALE GENOMIC DNA]</scope>
    <source>
        <strain evidence="1 2">A3</strain>
    </source>
</reference>
<dbReference type="InterPro" id="IPR011049">
    <property type="entry name" value="Serralysin-like_metalloprot_C"/>
</dbReference>
<protein>
    <recommendedName>
        <fullName evidence="3">Calcium-binding protein</fullName>
    </recommendedName>
</protein>
<dbReference type="SUPFAM" id="SSF51120">
    <property type="entry name" value="beta-Roll"/>
    <property type="match status" value="1"/>
</dbReference>
<dbReference type="OrthoDB" id="7029872at2"/>
<dbReference type="KEGG" id="psil:PMA3_26610"/>
<dbReference type="Proteomes" id="UP000078354">
    <property type="component" value="Chromosome"/>
</dbReference>
<dbReference type="Gene3D" id="2.160.20.160">
    <property type="match status" value="1"/>
</dbReference>
<evidence type="ECO:0000313" key="1">
    <source>
        <dbReference type="EMBL" id="ANJ58533.1"/>
    </source>
</evidence>
<dbReference type="AlphaFoldDB" id="A0A191Z0M7"/>
<organism evidence="1 2">
    <name type="scientific">Pseudomonas silesiensis</name>
    <dbReference type="NCBI Taxonomy" id="1853130"/>
    <lineage>
        <taxon>Bacteria</taxon>
        <taxon>Pseudomonadati</taxon>
        <taxon>Pseudomonadota</taxon>
        <taxon>Gammaproteobacteria</taxon>
        <taxon>Pseudomonadales</taxon>
        <taxon>Pseudomonadaceae</taxon>
        <taxon>Pseudomonas</taxon>
    </lineage>
</organism>
<gene>
    <name evidence="1" type="ORF">PMA3_26610</name>
</gene>
<evidence type="ECO:0008006" key="3">
    <source>
        <dbReference type="Google" id="ProtNLM"/>
    </source>
</evidence>
<accession>A0A191Z0M7</accession>
<keyword evidence="2" id="KW-1185">Reference proteome</keyword>
<dbReference type="RefSeq" id="WP_082930433.1">
    <property type="nucleotide sequence ID" value="NZ_CP014870.1"/>
</dbReference>
<evidence type="ECO:0000313" key="2">
    <source>
        <dbReference type="Proteomes" id="UP000078354"/>
    </source>
</evidence>
<proteinExistence type="predicted"/>